<evidence type="ECO:0008006" key="5">
    <source>
        <dbReference type="Google" id="ProtNLM"/>
    </source>
</evidence>
<keyword evidence="4" id="KW-1185">Reference proteome</keyword>
<name>A0ABP0PYY6_9DINO</name>
<gene>
    <name evidence="3" type="ORF">SCF082_LOCUS38599</name>
</gene>
<feature type="transmembrane region" description="Helical" evidence="2">
    <location>
        <begin position="515"/>
        <end position="534"/>
    </location>
</feature>
<feature type="compositionally biased region" description="Basic and acidic residues" evidence="1">
    <location>
        <begin position="1"/>
        <end position="10"/>
    </location>
</feature>
<keyword evidence="2" id="KW-0812">Transmembrane</keyword>
<comment type="caution">
    <text evidence="3">The sequence shown here is derived from an EMBL/GenBank/DDBJ whole genome shotgun (WGS) entry which is preliminary data.</text>
</comment>
<evidence type="ECO:0000256" key="2">
    <source>
        <dbReference type="SAM" id="Phobius"/>
    </source>
</evidence>
<keyword evidence="2" id="KW-0472">Membrane</keyword>
<accession>A0ABP0PYY6</accession>
<feature type="transmembrane region" description="Helical" evidence="2">
    <location>
        <begin position="288"/>
        <end position="308"/>
    </location>
</feature>
<feature type="transmembrane region" description="Helical" evidence="2">
    <location>
        <begin position="486"/>
        <end position="509"/>
    </location>
</feature>
<proteinExistence type="predicted"/>
<feature type="transmembrane region" description="Helical" evidence="2">
    <location>
        <begin position="599"/>
        <end position="618"/>
    </location>
</feature>
<dbReference type="Proteomes" id="UP001642464">
    <property type="component" value="Unassembled WGS sequence"/>
</dbReference>
<evidence type="ECO:0000313" key="4">
    <source>
        <dbReference type="Proteomes" id="UP001642464"/>
    </source>
</evidence>
<evidence type="ECO:0000256" key="1">
    <source>
        <dbReference type="SAM" id="MobiDB-lite"/>
    </source>
</evidence>
<keyword evidence="2" id="KW-1133">Transmembrane helix</keyword>
<feature type="region of interest" description="Disordered" evidence="1">
    <location>
        <begin position="1"/>
        <end position="26"/>
    </location>
</feature>
<evidence type="ECO:0000313" key="3">
    <source>
        <dbReference type="EMBL" id="CAK9081001.1"/>
    </source>
</evidence>
<feature type="transmembrane region" description="Helical" evidence="2">
    <location>
        <begin position="415"/>
        <end position="436"/>
    </location>
</feature>
<reference evidence="3 4" key="1">
    <citation type="submission" date="2024-02" db="EMBL/GenBank/DDBJ databases">
        <authorList>
            <person name="Chen Y."/>
            <person name="Shah S."/>
            <person name="Dougan E. K."/>
            <person name="Thang M."/>
            <person name="Chan C."/>
        </authorList>
    </citation>
    <scope>NUCLEOTIDE SEQUENCE [LARGE SCALE GENOMIC DNA]</scope>
</reference>
<protein>
    <recommendedName>
        <fullName evidence="5">Solute carrier family 40 protein</fullName>
    </recommendedName>
</protein>
<feature type="transmembrane region" description="Helical" evidence="2">
    <location>
        <begin position="377"/>
        <end position="395"/>
    </location>
</feature>
<dbReference type="EMBL" id="CAXAMM010038795">
    <property type="protein sequence ID" value="CAK9081001.1"/>
    <property type="molecule type" value="Genomic_DNA"/>
</dbReference>
<sequence>MAAYKDHESLTESTDEISHSGMSPARSDILKPLHRKLDAILALLERWEATKSIENSQQLHMDLPFSSPPSTELTPGIRPSPVAEESSRNATLEVVEDPKRSKHKKLSAQNLLASARRRSKQKAIASVDMATWTEQVRERLRFDAAASIPVQGVLAPQRRCSIDRSQVPSIEQMNGAFVQAVTLAKGERHAFFNQEEECYDVDFEKLGQRTSEDDDDVKLPGMVTSRVSGIVPDQQGSGSETGKKKVTTLTNLSVKSQAHILDKYNDSAPPENVNLERDSGSMLLLSRIIWMFLITGPVAVLHVSGQIYLHTFLAEGDFRFGTLGSELICGLAAVITVALLRRALQSDDLNLAVDKLQLFVSDFMVQWSEVSGREWRVYLMAWLLMVCCFTLSNAMDMSRSLPRNFDSLQIVQLTMNGVGIFIFSVASFLVSLAAYVQSHFLLGLDRSLDCWCCSILNDSDFALGVESWNCLQALLKCIGRGIASSFLALQAFGAIGMVYVLASAVTLAIKDGFQPEVFFVEMVIALPLLVFFFMNMRVCAHGAALTEKCRVIPAFVNQIPTQEALDEDRQYLVRYVSDSSAGFFVKDAKLTREMFLKNFVTIGGLLTGAAGVLSRVVLV</sequence>
<organism evidence="3 4">
    <name type="scientific">Durusdinium trenchii</name>
    <dbReference type="NCBI Taxonomy" id="1381693"/>
    <lineage>
        <taxon>Eukaryota</taxon>
        <taxon>Sar</taxon>
        <taxon>Alveolata</taxon>
        <taxon>Dinophyceae</taxon>
        <taxon>Suessiales</taxon>
        <taxon>Symbiodiniaceae</taxon>
        <taxon>Durusdinium</taxon>
    </lineage>
</organism>
<feature type="region of interest" description="Disordered" evidence="1">
    <location>
        <begin position="67"/>
        <end position="93"/>
    </location>
</feature>
<feature type="transmembrane region" description="Helical" evidence="2">
    <location>
        <begin position="320"/>
        <end position="340"/>
    </location>
</feature>